<feature type="transmembrane region" description="Helical" evidence="8">
    <location>
        <begin position="876"/>
        <end position="896"/>
    </location>
</feature>
<dbReference type="InterPro" id="IPR027463">
    <property type="entry name" value="AcrB_DN_DC_subdom"/>
</dbReference>
<dbReference type="Gene3D" id="1.20.1640.10">
    <property type="entry name" value="Multidrug efflux transporter AcrB transmembrane domain"/>
    <property type="match status" value="2"/>
</dbReference>
<dbReference type="AlphaFoldDB" id="A0A7S8FCB5"/>
<feature type="transmembrane region" description="Helical" evidence="8">
    <location>
        <begin position="979"/>
        <end position="1005"/>
    </location>
</feature>
<reference evidence="9 10" key="1">
    <citation type="journal article" date="2020" name="ISME J.">
        <title>Enrichment and physiological characterization of a novel comammox Nitrospira indicates ammonium inhibition of complete nitrification.</title>
        <authorList>
            <person name="Sakoula D."/>
            <person name="Koch H."/>
            <person name="Frank J."/>
            <person name="Jetten M.S.M."/>
            <person name="van Kessel M.A.H.J."/>
            <person name="Lucker S."/>
        </authorList>
    </citation>
    <scope>NUCLEOTIDE SEQUENCE [LARGE SCALE GENOMIC DNA]</scope>
    <source>
        <strain evidence="9">Comreactor17</strain>
    </source>
</reference>
<keyword evidence="7 8" id="KW-0472">Membrane</keyword>
<dbReference type="FunFam" id="1.20.1640.10:FF:000001">
    <property type="entry name" value="Efflux pump membrane transporter"/>
    <property type="match status" value="1"/>
</dbReference>
<evidence type="ECO:0000256" key="5">
    <source>
        <dbReference type="ARBA" id="ARBA00022692"/>
    </source>
</evidence>
<keyword evidence="6 8" id="KW-1133">Transmembrane helix</keyword>
<evidence type="ECO:0000256" key="4">
    <source>
        <dbReference type="ARBA" id="ARBA00022519"/>
    </source>
</evidence>
<organism evidence="9 10">
    <name type="scientific">Candidatus Nitrospira kreftii</name>
    <dbReference type="NCBI Taxonomy" id="2652173"/>
    <lineage>
        <taxon>Bacteria</taxon>
        <taxon>Pseudomonadati</taxon>
        <taxon>Nitrospirota</taxon>
        <taxon>Nitrospiria</taxon>
        <taxon>Nitrospirales</taxon>
        <taxon>Nitrospiraceae</taxon>
        <taxon>Nitrospira</taxon>
    </lineage>
</organism>
<feature type="transmembrane region" description="Helical" evidence="8">
    <location>
        <begin position="385"/>
        <end position="409"/>
    </location>
</feature>
<dbReference type="Pfam" id="PF00873">
    <property type="entry name" value="ACR_tran"/>
    <property type="match status" value="1"/>
</dbReference>
<dbReference type="Gene3D" id="3.30.70.1440">
    <property type="entry name" value="Multidrug efflux transporter AcrB pore domain"/>
    <property type="match status" value="1"/>
</dbReference>
<dbReference type="GO" id="GO:0005886">
    <property type="term" value="C:plasma membrane"/>
    <property type="evidence" value="ECO:0007669"/>
    <property type="project" value="UniProtKB-SubCell"/>
</dbReference>
<evidence type="ECO:0000256" key="8">
    <source>
        <dbReference type="SAM" id="Phobius"/>
    </source>
</evidence>
<feature type="transmembrane region" description="Helical" evidence="8">
    <location>
        <begin position="359"/>
        <end position="379"/>
    </location>
</feature>
<protein>
    <submittedName>
        <fullName evidence="9">Putative Multidrug efflux transporter</fullName>
    </submittedName>
</protein>
<dbReference type="PRINTS" id="PR00702">
    <property type="entry name" value="ACRIFLAVINRP"/>
</dbReference>
<dbReference type="Proteomes" id="UP000593737">
    <property type="component" value="Chromosome"/>
</dbReference>
<proteinExistence type="predicted"/>
<evidence type="ECO:0000313" key="10">
    <source>
        <dbReference type="Proteomes" id="UP000593737"/>
    </source>
</evidence>
<sequence length="1018" mass="110262">MTLSETCIHRPVFAIVMTLLLMLFGLLSFLRLPVREYPDIKSPIVSVHTVYPGASASVLESDVTTPLEDALSGIQGLRTITSASREEVSLITLEFELGRDLDVATNDVRDRVSQIRSVLPLGILEPHVEKAAAENTEALFLALSSERHSELEMSDIADRFVKARLVMIPGVSSTYLDGERRYAMRIWLDPDRLAARRLTVQDVEEAIRNQNASIPAGRIESDQMEFSVSLKGTLHTPKQFDSLIVAYRDGYPVRLEDVARVELGAEDTRKLVRFNGRSSLGISVSRQSKANTLAVVRAIKDQLPSISAGLPDGMTLTVAWDSSTPIERSLYEVYVALSLSLLLVVMVIYCFLGSVRATIVPAVAIPASIVGTCIVMWITGCSLNVLTLLGLVLAVGLVVDDAIIVLENIHRRIGAGMPPLRAAIEGTNEIAFAVVATTISLVTVFVPIAFLTGIVGQLFAELSIAVASAVLLSGFVALTLTPMMCGRLLRPDSGLAGFRFTVRLADDVVQRYRRGLTWAMHARVVIVFVAVGASLASLSILNRLPSELAPLEDAGWFSGFLTAPQGATLRYTNTYAKELESLLQTVPEIAHAYTVVARGDRPTMVNRAASWVTLKDWNERTRSQQEIVSGLNQEIGKLTGVKAYLLSPPSIEEWSEKTPVQFVIGGLDYQELQQAADQMVARLADHPGFVAPEIDIMLNAPHLAVETHRDKSADLGVSVVSIGRTLETLLSGRPVGTFIQNGRQYKVIVKVDDRHRERPSDISQLYVRGNDGALVQLNNVVTVKEVPAPEALNHFDRMRAVTISAGLADGYTLGQALPYLDGTSREIIKPGMRTAYAGESKTFAESNRNLYLTFVLALVVIFLVLAAQFESFRHPWTILLAVLPALSGAVLSLAAIDGTLTIYSQIGMVILIGLVTKNAILIVEFANQLRERGFDVHQAVIEAAALRLRPILMTTCATILGALPLALATGAGAAGRRQIGVVIIGGLLVSTLVTLVLVPAGYTILAGRVRNSKAEGTP</sequence>
<evidence type="ECO:0000313" key="9">
    <source>
        <dbReference type="EMBL" id="QPD03499.1"/>
    </source>
</evidence>
<dbReference type="PANTHER" id="PTHR32063">
    <property type="match status" value="1"/>
</dbReference>
<dbReference type="GO" id="GO:0042910">
    <property type="term" value="F:xenobiotic transmembrane transporter activity"/>
    <property type="evidence" value="ECO:0007669"/>
    <property type="project" value="TreeGrafter"/>
</dbReference>
<dbReference type="EMBL" id="CP047423">
    <property type="protein sequence ID" value="QPD03499.1"/>
    <property type="molecule type" value="Genomic_DNA"/>
</dbReference>
<feature type="transmembrane region" description="Helical" evidence="8">
    <location>
        <begin position="430"/>
        <end position="452"/>
    </location>
</feature>
<gene>
    <name evidence="9" type="ORF">Nkreftii_001273</name>
</gene>
<keyword evidence="3" id="KW-1003">Cell membrane</keyword>
<name>A0A7S8FCB5_9BACT</name>
<dbReference type="Gene3D" id="3.30.70.1430">
    <property type="entry name" value="Multidrug efflux transporter AcrB pore domain"/>
    <property type="match status" value="2"/>
</dbReference>
<evidence type="ECO:0000256" key="1">
    <source>
        <dbReference type="ARBA" id="ARBA00004429"/>
    </source>
</evidence>
<dbReference type="SUPFAM" id="SSF82693">
    <property type="entry name" value="Multidrug efflux transporter AcrB pore domain, PN1, PN2, PC1 and PC2 subdomains"/>
    <property type="match status" value="3"/>
</dbReference>
<accession>A0A7S8FCB5</accession>
<feature type="transmembrane region" description="Helical" evidence="8">
    <location>
        <begin position="951"/>
        <end position="973"/>
    </location>
</feature>
<feature type="transmembrane region" description="Helical" evidence="8">
    <location>
        <begin position="458"/>
        <end position="480"/>
    </location>
</feature>
<dbReference type="InterPro" id="IPR001036">
    <property type="entry name" value="Acrflvin-R"/>
</dbReference>
<feature type="transmembrane region" description="Helical" evidence="8">
    <location>
        <begin position="333"/>
        <end position="352"/>
    </location>
</feature>
<dbReference type="Gene3D" id="3.30.2090.10">
    <property type="entry name" value="Multidrug efflux transporter AcrB TolC docking domain, DN and DC subdomains"/>
    <property type="match status" value="2"/>
</dbReference>
<dbReference type="SUPFAM" id="SSF82866">
    <property type="entry name" value="Multidrug efflux transporter AcrB transmembrane domain"/>
    <property type="match status" value="2"/>
</dbReference>
<evidence type="ECO:0000256" key="3">
    <source>
        <dbReference type="ARBA" id="ARBA00022475"/>
    </source>
</evidence>
<keyword evidence="5 8" id="KW-0812">Transmembrane</keyword>
<evidence type="ECO:0000256" key="7">
    <source>
        <dbReference type="ARBA" id="ARBA00023136"/>
    </source>
</evidence>
<feature type="transmembrane region" description="Helical" evidence="8">
    <location>
        <begin position="12"/>
        <end position="32"/>
    </location>
</feature>
<dbReference type="PANTHER" id="PTHR32063:SF14">
    <property type="entry name" value="BLL4319 PROTEIN"/>
    <property type="match status" value="1"/>
</dbReference>
<keyword evidence="4" id="KW-0997">Cell inner membrane</keyword>
<keyword evidence="2" id="KW-0813">Transport</keyword>
<dbReference type="SUPFAM" id="SSF82714">
    <property type="entry name" value="Multidrug efflux transporter AcrB TolC docking domain, DN and DC subdomains"/>
    <property type="match status" value="2"/>
</dbReference>
<feature type="transmembrane region" description="Helical" evidence="8">
    <location>
        <begin position="520"/>
        <end position="541"/>
    </location>
</feature>
<evidence type="ECO:0000256" key="2">
    <source>
        <dbReference type="ARBA" id="ARBA00022448"/>
    </source>
</evidence>
<dbReference type="Gene3D" id="3.30.70.1320">
    <property type="entry name" value="Multidrug efflux transporter AcrB pore domain like"/>
    <property type="match status" value="1"/>
</dbReference>
<dbReference type="KEGG" id="nkf:Nkreftii_001273"/>
<evidence type="ECO:0000256" key="6">
    <source>
        <dbReference type="ARBA" id="ARBA00022989"/>
    </source>
</evidence>
<feature type="transmembrane region" description="Helical" evidence="8">
    <location>
        <begin position="850"/>
        <end position="869"/>
    </location>
</feature>
<feature type="transmembrane region" description="Helical" evidence="8">
    <location>
        <begin position="902"/>
        <end position="923"/>
    </location>
</feature>
<comment type="subcellular location">
    <subcellularLocation>
        <location evidence="1">Cell inner membrane</location>
        <topology evidence="1">Multi-pass membrane protein</topology>
    </subcellularLocation>
</comment>